<dbReference type="EMBL" id="FSQW01000001">
    <property type="protein sequence ID" value="SIN59637.1"/>
    <property type="molecule type" value="Genomic_DNA"/>
</dbReference>
<feature type="short sequence motif" description="GXGXXG" evidence="5">
    <location>
        <begin position="330"/>
        <end position="335"/>
    </location>
</feature>
<evidence type="ECO:0000256" key="5">
    <source>
        <dbReference type="PROSITE-ProRule" id="PRU01161"/>
    </source>
</evidence>
<dbReference type="RefSeq" id="WP_074203283.1">
    <property type="nucleotide sequence ID" value="NZ_FSQW01000001.1"/>
</dbReference>
<gene>
    <name evidence="8" type="ORF">SAMN02745824_0166</name>
</gene>
<evidence type="ECO:0000256" key="4">
    <source>
        <dbReference type="ARBA" id="ARBA00023098"/>
    </source>
</evidence>
<feature type="active site" description="Nucleophile" evidence="5">
    <location>
        <position position="359"/>
    </location>
</feature>
<evidence type="ECO:0000259" key="6">
    <source>
        <dbReference type="PROSITE" id="PS50042"/>
    </source>
</evidence>
<dbReference type="GO" id="GO:0004622">
    <property type="term" value="F:phosphatidylcholine lysophospholipase activity"/>
    <property type="evidence" value="ECO:0007669"/>
    <property type="project" value="UniProtKB-ARBA"/>
</dbReference>
<dbReference type="Proteomes" id="UP000185192">
    <property type="component" value="Unassembled WGS sequence"/>
</dbReference>
<dbReference type="PROSITE" id="PS50042">
    <property type="entry name" value="CNMP_BINDING_3"/>
    <property type="match status" value="1"/>
</dbReference>
<accession>A0A1N6CMC2</accession>
<dbReference type="SUPFAM" id="SSF52151">
    <property type="entry name" value="FabD/lysophospholipase-like"/>
    <property type="match status" value="1"/>
</dbReference>
<evidence type="ECO:0000313" key="8">
    <source>
        <dbReference type="EMBL" id="SIN59637.1"/>
    </source>
</evidence>
<dbReference type="Pfam" id="PF00027">
    <property type="entry name" value="cNMP_binding"/>
    <property type="match status" value="1"/>
</dbReference>
<dbReference type="InterPro" id="IPR002641">
    <property type="entry name" value="PNPLA_dom"/>
</dbReference>
<evidence type="ECO:0000256" key="2">
    <source>
        <dbReference type="ARBA" id="ARBA00022801"/>
    </source>
</evidence>
<comment type="similarity">
    <text evidence="1">Belongs to the NTE family.</text>
</comment>
<feature type="active site" description="Proton acceptor" evidence="5">
    <location>
        <position position="474"/>
    </location>
</feature>
<dbReference type="InterPro" id="IPR018490">
    <property type="entry name" value="cNMP-bd_dom_sf"/>
</dbReference>
<dbReference type="Gene3D" id="2.60.120.10">
    <property type="entry name" value="Jelly Rolls"/>
    <property type="match status" value="1"/>
</dbReference>
<dbReference type="InterPro" id="IPR014710">
    <property type="entry name" value="RmlC-like_jellyroll"/>
</dbReference>
<dbReference type="InterPro" id="IPR016035">
    <property type="entry name" value="Acyl_Trfase/lysoPLipase"/>
</dbReference>
<keyword evidence="2 5" id="KW-0378">Hydrolase</keyword>
<dbReference type="PANTHER" id="PTHR14226:SF29">
    <property type="entry name" value="NEUROPATHY TARGET ESTERASE SWS"/>
    <property type="match status" value="1"/>
</dbReference>
<feature type="domain" description="PNPLA" evidence="7">
    <location>
        <begin position="326"/>
        <end position="487"/>
    </location>
</feature>
<reference evidence="9" key="1">
    <citation type="submission" date="2016-11" db="EMBL/GenBank/DDBJ databases">
        <authorList>
            <person name="Varghese N."/>
            <person name="Submissions S."/>
        </authorList>
    </citation>
    <scope>NUCLEOTIDE SEQUENCE [LARGE SCALE GENOMIC DNA]</scope>
    <source>
        <strain evidence="9">DSM 22363</strain>
    </source>
</reference>
<dbReference type="InterPro" id="IPR050301">
    <property type="entry name" value="NTE"/>
</dbReference>
<organism evidence="8 9">
    <name type="scientific">Parasphingorhabdus marina DSM 22363</name>
    <dbReference type="NCBI Taxonomy" id="1123272"/>
    <lineage>
        <taxon>Bacteria</taxon>
        <taxon>Pseudomonadati</taxon>
        <taxon>Pseudomonadota</taxon>
        <taxon>Alphaproteobacteria</taxon>
        <taxon>Sphingomonadales</taxon>
        <taxon>Sphingomonadaceae</taxon>
        <taxon>Parasphingorhabdus</taxon>
    </lineage>
</organism>
<dbReference type="InterPro" id="IPR018488">
    <property type="entry name" value="cNMP-bd_CS"/>
</dbReference>
<feature type="domain" description="Cyclic nucleotide-binding" evidence="6">
    <location>
        <begin position="26"/>
        <end position="142"/>
    </location>
</feature>
<evidence type="ECO:0000256" key="3">
    <source>
        <dbReference type="ARBA" id="ARBA00022963"/>
    </source>
</evidence>
<dbReference type="Pfam" id="PF01734">
    <property type="entry name" value="Patatin"/>
    <property type="match status" value="1"/>
</dbReference>
<dbReference type="PANTHER" id="PTHR14226">
    <property type="entry name" value="NEUROPATHY TARGET ESTERASE/SWISS CHEESE D.MELANOGASTER"/>
    <property type="match status" value="1"/>
</dbReference>
<feature type="short sequence motif" description="DGA/G" evidence="5">
    <location>
        <begin position="474"/>
        <end position="476"/>
    </location>
</feature>
<proteinExistence type="inferred from homology"/>
<keyword evidence="9" id="KW-1185">Reference proteome</keyword>
<dbReference type="GO" id="GO:0016042">
    <property type="term" value="P:lipid catabolic process"/>
    <property type="evidence" value="ECO:0007669"/>
    <property type="project" value="UniProtKB-UniRule"/>
</dbReference>
<name>A0A1N6CMC2_9SPHN</name>
<dbReference type="CDD" id="cd00038">
    <property type="entry name" value="CAP_ED"/>
    <property type="match status" value="1"/>
</dbReference>
<evidence type="ECO:0000256" key="1">
    <source>
        <dbReference type="ARBA" id="ARBA00006636"/>
    </source>
</evidence>
<protein>
    <submittedName>
        <fullName evidence="8">NTE family protein</fullName>
    </submittedName>
</protein>
<dbReference type="SUPFAM" id="SSF51206">
    <property type="entry name" value="cAMP-binding domain-like"/>
    <property type="match status" value="1"/>
</dbReference>
<dbReference type="InterPro" id="IPR000595">
    <property type="entry name" value="cNMP-bd_dom"/>
</dbReference>
<dbReference type="STRING" id="1123272.SAMN02745824_0166"/>
<dbReference type="PROSITE" id="PS51635">
    <property type="entry name" value="PNPLA"/>
    <property type="match status" value="1"/>
</dbReference>
<dbReference type="PROSITE" id="PS00888">
    <property type="entry name" value="CNMP_BINDING_1"/>
    <property type="match status" value="1"/>
</dbReference>
<dbReference type="AlphaFoldDB" id="A0A1N6CMC2"/>
<feature type="short sequence motif" description="GXSXG" evidence="5">
    <location>
        <begin position="357"/>
        <end position="361"/>
    </location>
</feature>
<evidence type="ECO:0000313" key="9">
    <source>
        <dbReference type="Proteomes" id="UP000185192"/>
    </source>
</evidence>
<sequence length="608" mass="65602">MSDDKPTDGAVPGTETDVPDLSRHALFADVPADALHALAAVSEIRSVAGGEALVHQGDDADALYFVESGRFRVVVNKVHVVAHIEAGEAVGELAFFAGGKRTADVVATRDSSVLEVSRKAFDDIAIRHPELNQAMLKLVSERLAVATSRISSVSTSMPRVIAILPAGDSRLPDGFLSRLASAFAAVARKETPIVAIDQATSETSDAAAYQAWLAEQEARGAWVLIDGSGSQDWSDQICRNADALVMVGRPGQANSAISPAEESAMRWIAEPQRTLVLVREKGSKTIAHSSEWIDPRQPKLHHHLALDEDGDFTKVARFLTGRAVGVVLAGGGALGCAHLGVIRALQKADIPIDFIGGASAGAAMGGAVAKGMSVAETLDQMEAMFIEARAMRRLTLPLYSLLDPTVFDAELRSRYGTRDIADQPVGFFGVSTNLSTNGLHVHRRGPLWECVRASGSLPTILPPFIDRDRNILVDGGVLDNVPVKVMHDLKTGPNIVVSLGDPNEVWRTDVAYDDIRGRWALLRDVMIRKKREAEFPSIVEIMSRSMVVASRMASKEMLSDGDILVNPPIIPDMQILDWHLGRELAEMAEQYITEKVLISADFRDQISG</sequence>
<keyword evidence="3 5" id="KW-0442">Lipid degradation</keyword>
<dbReference type="SMART" id="SM00100">
    <property type="entry name" value="cNMP"/>
    <property type="match status" value="1"/>
</dbReference>
<evidence type="ECO:0000259" key="7">
    <source>
        <dbReference type="PROSITE" id="PS51635"/>
    </source>
</evidence>
<keyword evidence="4 5" id="KW-0443">Lipid metabolism</keyword>
<dbReference type="Gene3D" id="3.40.1090.10">
    <property type="entry name" value="Cytosolic phospholipase A2 catalytic domain"/>
    <property type="match status" value="2"/>
</dbReference>